<dbReference type="STRING" id="1317125.SAMN05444128_3367"/>
<feature type="compositionally biased region" description="Polar residues" evidence="1">
    <location>
        <begin position="50"/>
        <end position="60"/>
    </location>
</feature>
<keyword evidence="3" id="KW-1185">Reference proteome</keyword>
<dbReference type="Proteomes" id="UP000187181">
    <property type="component" value="Unassembled WGS sequence"/>
</dbReference>
<gene>
    <name evidence="2" type="ORF">SAMN05444128_3367</name>
</gene>
<evidence type="ECO:0000313" key="3">
    <source>
        <dbReference type="Proteomes" id="UP000187181"/>
    </source>
</evidence>
<name>A0A1R3XPZ1_9BACT</name>
<evidence type="ECO:0000313" key="2">
    <source>
        <dbReference type="EMBL" id="SIT93976.1"/>
    </source>
</evidence>
<dbReference type="OrthoDB" id="9971066at2"/>
<accession>A0A1R3XPZ1</accession>
<organism evidence="2 3">
    <name type="scientific">Pontibacter indicus</name>
    <dbReference type="NCBI Taxonomy" id="1317125"/>
    <lineage>
        <taxon>Bacteria</taxon>
        <taxon>Pseudomonadati</taxon>
        <taxon>Bacteroidota</taxon>
        <taxon>Cytophagia</taxon>
        <taxon>Cytophagales</taxon>
        <taxon>Hymenobacteraceae</taxon>
        <taxon>Pontibacter</taxon>
    </lineage>
</organism>
<reference evidence="3" key="1">
    <citation type="submission" date="2017-01" db="EMBL/GenBank/DDBJ databases">
        <authorList>
            <person name="Varghese N."/>
            <person name="Submissions S."/>
        </authorList>
    </citation>
    <scope>NUCLEOTIDE SEQUENCE [LARGE SCALE GENOMIC DNA]</scope>
    <source>
        <strain evidence="3">LP100</strain>
    </source>
</reference>
<feature type="region of interest" description="Disordered" evidence="1">
    <location>
        <begin position="22"/>
        <end position="60"/>
    </location>
</feature>
<proteinExistence type="predicted"/>
<evidence type="ECO:0000256" key="1">
    <source>
        <dbReference type="SAM" id="MobiDB-lite"/>
    </source>
</evidence>
<dbReference type="AlphaFoldDB" id="A0A1R3XPZ1"/>
<sequence length="60" mass="6769">MKKSKKVKDRKTIEELKRLRLFGDSEGQDPHEGLDQMAGGNAGPTVETHWPTTTNKLPHK</sequence>
<feature type="compositionally biased region" description="Basic and acidic residues" evidence="1">
    <location>
        <begin position="22"/>
        <end position="34"/>
    </location>
</feature>
<dbReference type="RefSeq" id="WP_076671166.1">
    <property type="nucleotide sequence ID" value="NZ_FTPP01000003.1"/>
</dbReference>
<dbReference type="EMBL" id="FTPP01000003">
    <property type="protein sequence ID" value="SIT93976.1"/>
    <property type="molecule type" value="Genomic_DNA"/>
</dbReference>
<protein>
    <submittedName>
        <fullName evidence="2">Uncharacterized protein</fullName>
    </submittedName>
</protein>